<sequence length="240" mass="26953">MQKNRILLSLGLLAALSVGLIWFGLSQEVSPDSNAAPVSQAVPPTPVSQEETPDPADWRLCLVNPWHPLPEGYQPQLTQVENGHQVDSRCAADLEAMLADCRAAGHAPLLCSSYRTQEKQTQLYNNLVQKQIARGNSRSEAMAKAAKEVAVPGTSEHQLGLAVDIVDTQNQVLNRAQEDTAVQQWLMEHCWEYGFILRYPPDKEEKTGIIYEPWHYRYVGREYAQAIRQSGLCLEEFLQR</sequence>
<dbReference type="InterPro" id="IPR003709">
    <property type="entry name" value="VanY-like_core_dom"/>
</dbReference>
<gene>
    <name evidence="3" type="ORF">DV520_03885</name>
</gene>
<evidence type="ECO:0000313" key="4">
    <source>
        <dbReference type="Proteomes" id="UP000260649"/>
    </source>
</evidence>
<dbReference type="GO" id="GO:0006508">
    <property type="term" value="P:proteolysis"/>
    <property type="evidence" value="ECO:0007669"/>
    <property type="project" value="InterPro"/>
</dbReference>
<dbReference type="Pfam" id="PF02557">
    <property type="entry name" value="VanY"/>
    <property type="match status" value="1"/>
</dbReference>
<reference evidence="3 4" key="1">
    <citation type="submission" date="2018-07" db="EMBL/GenBank/DDBJ databases">
        <title>GABA Modulating Bacteria of the Human Gut Microbiota.</title>
        <authorList>
            <person name="Strandwitz P."/>
            <person name="Kim K.H."/>
            <person name="Terekhova D."/>
            <person name="Liu J.K."/>
            <person name="Sharma A."/>
            <person name="Levering J."/>
            <person name="Mcdonald D."/>
            <person name="Dietrich D."/>
            <person name="Ramadhar T.R."/>
            <person name="Lekbua A."/>
            <person name="Mroue N."/>
            <person name="Liston C."/>
            <person name="Stewart E.J."/>
            <person name="Dubin M.J."/>
            <person name="Zengler K."/>
            <person name="Knight R."/>
            <person name="Gilbert J.A."/>
            <person name="Clardy J."/>
            <person name="Lewis K."/>
        </authorList>
    </citation>
    <scope>NUCLEOTIDE SEQUENCE [LARGE SCALE GENOMIC DNA]</scope>
    <source>
        <strain evidence="3 4">KLE1738</strain>
    </source>
</reference>
<evidence type="ECO:0000259" key="2">
    <source>
        <dbReference type="Pfam" id="PF02557"/>
    </source>
</evidence>
<dbReference type="Proteomes" id="UP000260649">
    <property type="component" value="Unassembled WGS sequence"/>
</dbReference>
<dbReference type="InterPro" id="IPR052179">
    <property type="entry name" value="DD-CPase-like"/>
</dbReference>
<feature type="domain" description="D-alanyl-D-alanine carboxypeptidase-like core" evidence="2">
    <location>
        <begin position="84"/>
        <end position="220"/>
    </location>
</feature>
<keyword evidence="3" id="KW-0378">Hydrolase</keyword>
<dbReference type="InterPro" id="IPR058193">
    <property type="entry name" value="VanY/YodJ_core_dom"/>
</dbReference>
<dbReference type="CDD" id="cd14852">
    <property type="entry name" value="LD-carboxypeptidase"/>
    <property type="match status" value="1"/>
</dbReference>
<accession>A0A3E2B551</accession>
<keyword evidence="3" id="KW-0645">Protease</keyword>
<dbReference type="RefSeq" id="WP_117141845.1">
    <property type="nucleotide sequence ID" value="NZ_CAKXKJ010000001.1"/>
</dbReference>
<keyword evidence="4" id="KW-1185">Reference proteome</keyword>
<evidence type="ECO:0000256" key="1">
    <source>
        <dbReference type="SAM" id="MobiDB-lite"/>
    </source>
</evidence>
<dbReference type="AlphaFoldDB" id="A0A3E2B551"/>
<dbReference type="PANTHER" id="PTHR34385">
    <property type="entry name" value="D-ALANYL-D-ALANINE CARBOXYPEPTIDASE"/>
    <property type="match status" value="1"/>
</dbReference>
<dbReference type="PANTHER" id="PTHR34385:SF1">
    <property type="entry name" value="PEPTIDOGLYCAN L-ALANYL-D-GLUTAMATE ENDOPEPTIDASE CWLK"/>
    <property type="match status" value="1"/>
</dbReference>
<organism evidence="3 4">
    <name type="scientific">Evtepia gabavorous</name>
    <dbReference type="NCBI Taxonomy" id="2211183"/>
    <lineage>
        <taxon>Bacteria</taxon>
        <taxon>Bacillati</taxon>
        <taxon>Bacillota</taxon>
        <taxon>Clostridia</taxon>
        <taxon>Eubacteriales</taxon>
        <taxon>Evtepia</taxon>
    </lineage>
</organism>
<dbReference type="OrthoDB" id="9792074at2"/>
<dbReference type="GeneID" id="97994883"/>
<dbReference type="Gene3D" id="3.30.1380.10">
    <property type="match status" value="1"/>
</dbReference>
<dbReference type="GO" id="GO:0004180">
    <property type="term" value="F:carboxypeptidase activity"/>
    <property type="evidence" value="ECO:0007669"/>
    <property type="project" value="UniProtKB-KW"/>
</dbReference>
<dbReference type="SUPFAM" id="SSF55166">
    <property type="entry name" value="Hedgehog/DD-peptidase"/>
    <property type="match status" value="1"/>
</dbReference>
<feature type="region of interest" description="Disordered" evidence="1">
    <location>
        <begin position="33"/>
        <end position="53"/>
    </location>
</feature>
<keyword evidence="3" id="KW-0121">Carboxypeptidase</keyword>
<name>A0A3E2B551_9FIRM</name>
<dbReference type="EMBL" id="QQRQ01000004">
    <property type="protein sequence ID" value="RFT07137.1"/>
    <property type="molecule type" value="Genomic_DNA"/>
</dbReference>
<dbReference type="InterPro" id="IPR009045">
    <property type="entry name" value="Zn_M74/Hedgehog-like"/>
</dbReference>
<proteinExistence type="predicted"/>
<comment type="caution">
    <text evidence="3">The sequence shown here is derived from an EMBL/GenBank/DDBJ whole genome shotgun (WGS) entry which is preliminary data.</text>
</comment>
<protein>
    <submittedName>
        <fullName evidence="3">D-alanyl-D-alanine carboxypeptidase family protein</fullName>
    </submittedName>
</protein>
<evidence type="ECO:0000313" key="3">
    <source>
        <dbReference type="EMBL" id="RFT07137.1"/>
    </source>
</evidence>